<accession>A0AAE9HZ19</accession>
<reference evidence="3" key="2">
    <citation type="journal article" date="2022" name="Microbiol. Resour. Announc.">
        <title>Genome Sequence of Cupriavidus campinensis Strain G5, a Member of a Bacterial Consortium Capable of Polyethylene Degradation.</title>
        <authorList>
            <person name="Schneider B."/>
            <person name="Pfeiffer F."/>
            <person name="Dyall-Smith M."/>
            <person name="Kunte H.J."/>
        </authorList>
    </citation>
    <scope>NUCLEOTIDE SEQUENCE</scope>
    <source>
        <strain evidence="3">G5</strain>
    </source>
</reference>
<protein>
    <submittedName>
        <fullName evidence="3">Contact-dependent growth inhibition system immunity protein</fullName>
    </submittedName>
</protein>
<evidence type="ECO:0000313" key="5">
    <source>
        <dbReference type="Proteomes" id="UP001056132"/>
    </source>
</evidence>
<name>A0AAE9HZ19_9BURK</name>
<dbReference type="Proteomes" id="UP001056132">
    <property type="component" value="Chromosome 1"/>
</dbReference>
<proteinExistence type="predicted"/>
<dbReference type="KEGG" id="ccam:M5D45_01180"/>
<reference evidence="2 4" key="1">
    <citation type="submission" date="2019-05" db="EMBL/GenBank/DDBJ databases">
        <title>Whole genome sequence analysis of Cupriavidus campinensis S14E4C strain.</title>
        <authorList>
            <person name="Abbaszade G."/>
            <person name="Szabo A."/>
            <person name="Toumi M."/>
            <person name="Toth E."/>
        </authorList>
    </citation>
    <scope>NUCLEOTIDE SEQUENCE [LARGE SCALE GENOMIC DNA]</scope>
    <source>
        <strain evidence="2 4">S14E4C</strain>
    </source>
</reference>
<organism evidence="3 5">
    <name type="scientific">Cupriavidus campinensis</name>
    <dbReference type="NCBI Taxonomy" id="151783"/>
    <lineage>
        <taxon>Bacteria</taxon>
        <taxon>Pseudomonadati</taxon>
        <taxon>Pseudomonadota</taxon>
        <taxon>Betaproteobacteria</taxon>
        <taxon>Burkholderiales</taxon>
        <taxon>Burkholderiaceae</taxon>
        <taxon>Cupriavidus</taxon>
    </lineage>
</organism>
<evidence type="ECO:0000313" key="4">
    <source>
        <dbReference type="Proteomes" id="UP000318943"/>
    </source>
</evidence>
<keyword evidence="4" id="KW-1185">Reference proteome</keyword>
<dbReference type="AlphaFoldDB" id="A0AAE9HZ19"/>
<dbReference type="EMBL" id="VCIZ01000009">
    <property type="protein sequence ID" value="TSP11645.1"/>
    <property type="molecule type" value="Genomic_DNA"/>
</dbReference>
<dbReference type="RefSeq" id="WP_144199064.1">
    <property type="nucleotide sequence ID" value="NZ_CAJPVH010000010.1"/>
</dbReference>
<dbReference type="InterPro" id="IPR041129">
    <property type="entry name" value="CdiI_2"/>
</dbReference>
<reference evidence="3" key="3">
    <citation type="submission" date="2022-05" db="EMBL/GenBank/DDBJ databases">
        <authorList>
            <person name="Kunte H.-J."/>
        </authorList>
    </citation>
    <scope>NUCLEOTIDE SEQUENCE</scope>
    <source>
        <strain evidence="3">G5</strain>
    </source>
</reference>
<gene>
    <name evidence="2" type="ORF">FGG12_16265</name>
    <name evidence="3" type="ORF">M5D45_01180</name>
</gene>
<evidence type="ECO:0000313" key="2">
    <source>
        <dbReference type="EMBL" id="TSP11645.1"/>
    </source>
</evidence>
<dbReference type="Pfam" id="PF18593">
    <property type="entry name" value="CdiI_2"/>
    <property type="match status" value="1"/>
</dbReference>
<evidence type="ECO:0000259" key="1">
    <source>
        <dbReference type="Pfam" id="PF18593"/>
    </source>
</evidence>
<dbReference type="EMBL" id="CP097330">
    <property type="protein sequence ID" value="URF04503.1"/>
    <property type="molecule type" value="Genomic_DNA"/>
</dbReference>
<dbReference type="Proteomes" id="UP000318943">
    <property type="component" value="Unassembled WGS sequence"/>
</dbReference>
<feature type="domain" description="CdiI immunity protein" evidence="1">
    <location>
        <begin position="5"/>
        <end position="92"/>
    </location>
</feature>
<evidence type="ECO:0000313" key="3">
    <source>
        <dbReference type="EMBL" id="URF04503.1"/>
    </source>
</evidence>
<sequence length="96" mass="11269">MATPKYPQLWHLIIGYFNEDADMWGENIEEIVETYMRQSDPDMRKSVMREIENIKADHPFDLDAAFENLFGGEPDPALWGYTTQSFLNEIARVLRQ</sequence>